<dbReference type="SUPFAM" id="SSF57184">
    <property type="entry name" value="Growth factor receptor domain"/>
    <property type="match status" value="2"/>
</dbReference>
<dbReference type="SMART" id="SM00261">
    <property type="entry name" value="FU"/>
    <property type="match status" value="2"/>
</dbReference>
<dbReference type="InterPro" id="IPR011009">
    <property type="entry name" value="Kinase-like_dom_sf"/>
</dbReference>
<feature type="transmembrane region" description="Helical" evidence="1">
    <location>
        <begin position="695"/>
        <end position="722"/>
    </location>
</feature>
<dbReference type="Pfam" id="PF07714">
    <property type="entry name" value="PK_Tyr_Ser-Thr"/>
    <property type="match status" value="1"/>
</dbReference>
<dbReference type="RefSeq" id="XP_004256731.1">
    <property type="nucleotide sequence ID" value="XM_004256683.1"/>
</dbReference>
<evidence type="ECO:0000313" key="3">
    <source>
        <dbReference type="EMBL" id="ELP89960.1"/>
    </source>
</evidence>
<dbReference type="PROSITE" id="PS50011">
    <property type="entry name" value="PROTEIN_KINASE_DOM"/>
    <property type="match status" value="1"/>
</dbReference>
<keyword evidence="4" id="KW-1185">Reference proteome</keyword>
<dbReference type="GO" id="GO:0005524">
    <property type="term" value="F:ATP binding"/>
    <property type="evidence" value="ECO:0007669"/>
    <property type="project" value="InterPro"/>
</dbReference>
<feature type="domain" description="Protein kinase" evidence="2">
    <location>
        <begin position="875"/>
        <end position="1021"/>
    </location>
</feature>
<evidence type="ECO:0000313" key="4">
    <source>
        <dbReference type="Proteomes" id="UP000014680"/>
    </source>
</evidence>
<dbReference type="Gene3D" id="1.10.510.10">
    <property type="entry name" value="Transferase(Phosphotransferase) domain 1"/>
    <property type="match status" value="1"/>
</dbReference>
<name>A0A0A1U6L9_ENTIV</name>
<reference evidence="3 4" key="1">
    <citation type="submission" date="2012-10" db="EMBL/GenBank/DDBJ databases">
        <authorList>
            <person name="Zafar N."/>
            <person name="Inman J."/>
            <person name="Hall N."/>
            <person name="Lorenzi H."/>
            <person name="Caler E."/>
        </authorList>
    </citation>
    <scope>NUCLEOTIDE SEQUENCE [LARGE SCALE GENOMIC DNA]</scope>
    <source>
        <strain evidence="3 4">IP1</strain>
    </source>
</reference>
<keyword evidence="3" id="KW-0418">Kinase</keyword>
<dbReference type="SMART" id="SM00220">
    <property type="entry name" value="S_TKc"/>
    <property type="match status" value="1"/>
</dbReference>
<dbReference type="KEGG" id="eiv:EIN_300990"/>
<dbReference type="OrthoDB" id="300641at2759"/>
<sequence>MTVDNSYLVLNNHSKIYNTYSIYFVRGSVVTLNGMNDSKQVETISFNTGRCFQPCIYEDDFIYTTVLNVTGKSFIEIRYGFIFVNSTIIVTNRDIRDLPVMFNINSIYIDFTNSTVQSKNNFDLIYSLTRITVTYLAGTQLLMDGKLLRYGNSKKIFCHLKEVTNYNLKYAETYCPCNDTEDWYITPLQNITSLTIKIGTYTITSFISDEYESESVRIGNTKISLNKTDNFVLGILTPETIDIKLFELTKTVLFVSETILQFGDVQFNAAIYTKKNIKKLVLNCTDKMYNKTSQKCEDPTICDDVNCRYCPLIKTSCITCKSQFADGLCVNDETCLIVQFDEKCQICNTNNGYVNNNGTCVKSDINSEVTTNNNIVSCNKNYVLNTTNCLKCNEFFTNAEICENGIATKCDSSSKMNINGICEKNDCVLPNDQNGKCTTIIDNCQYFLNGRCDECENDFILSNNTCKKYGEQNCNVQNIFGCWRCDNIYYLDKSTKQCKSCDPSCLMCFETSTKCLSCPQNTYLSNYKCNTNEELETKCDQYASFGSGCVVCKDGYYRVGLDCYKCDQKCGKCLNINSCLTCNSTNYKTIGGECMPQSDIVGCVVDVTQNGCPKCQDGYFTVNTNECQKCEQICLTCSSTNKCTSCDNSLVLLSNGKCVDLSLILKCNEITKSKCMKCSFWNEPSEDGTYCETQAVWWVIFLMVLLFIIIFVSLIVIIIITTKKIMQKLHKKEVEKTTTVFQMKRSNIHFVFLQNGICVSSKEINFNKNINEIPVNLESREVFCVGNNNKNVVKIQFTITSKFDKFNLKIRPEVVCFKKGYACEFEAVLIPFCTCQIKNTIQIVSKCLKKQEEIFNPIKVVGITQQTTRIDYEELKEENKLGEGSFGIVYKKKDDKKGQVEFEKEVSMLEKFRNEYIIHFYGAVFIPNKICMVTEFAQYGCLQDLIEHKKSDDIDMKLRIKMLLDAAKGISYLHENGILHRDIKPDNILVFSLDVKEKKCQYVDDQHDFHKGYWNTNLYGA</sequence>
<dbReference type="PANTHER" id="PTHR45756:SF1">
    <property type="entry name" value="PROTEIN KINASE DOMAIN CONTAINING PROTEIN"/>
    <property type="match status" value="1"/>
</dbReference>
<dbReference type="PANTHER" id="PTHR45756">
    <property type="entry name" value="PALMITOYLTRANSFERASE"/>
    <property type="match status" value="1"/>
</dbReference>
<dbReference type="GeneID" id="14888922"/>
<dbReference type="InterPro" id="IPR001245">
    <property type="entry name" value="Ser-Thr/Tyr_kinase_cat_dom"/>
</dbReference>
<protein>
    <submittedName>
        <fullName evidence="3">Protein serine/threonine kinase, putative</fullName>
    </submittedName>
</protein>
<dbReference type="GO" id="GO:0004672">
    <property type="term" value="F:protein kinase activity"/>
    <property type="evidence" value="ECO:0007669"/>
    <property type="project" value="InterPro"/>
</dbReference>
<dbReference type="InterPro" id="IPR000719">
    <property type="entry name" value="Prot_kinase_dom"/>
</dbReference>
<keyword evidence="3" id="KW-0808">Transferase</keyword>
<dbReference type="VEuPathDB" id="AmoebaDB:EIN_300990"/>
<gene>
    <name evidence="3" type="ORF">EIN_300990</name>
</gene>
<evidence type="ECO:0000256" key="1">
    <source>
        <dbReference type="SAM" id="Phobius"/>
    </source>
</evidence>
<dbReference type="Proteomes" id="UP000014680">
    <property type="component" value="Unassembled WGS sequence"/>
</dbReference>
<keyword evidence="1" id="KW-1133">Transmembrane helix</keyword>
<dbReference type="InterPro" id="IPR008271">
    <property type="entry name" value="Ser/Thr_kinase_AS"/>
</dbReference>
<dbReference type="InterPro" id="IPR053215">
    <property type="entry name" value="TKL_Ser/Thr_kinase"/>
</dbReference>
<organism evidence="3 4">
    <name type="scientific">Entamoeba invadens IP1</name>
    <dbReference type="NCBI Taxonomy" id="370355"/>
    <lineage>
        <taxon>Eukaryota</taxon>
        <taxon>Amoebozoa</taxon>
        <taxon>Evosea</taxon>
        <taxon>Archamoebae</taxon>
        <taxon>Mastigamoebida</taxon>
        <taxon>Entamoebidae</taxon>
        <taxon>Entamoeba</taxon>
    </lineage>
</organism>
<accession>A0A0A1U6L9</accession>
<dbReference type="InterPro" id="IPR006212">
    <property type="entry name" value="Furin_repeat"/>
</dbReference>
<dbReference type="SUPFAM" id="SSF56112">
    <property type="entry name" value="Protein kinase-like (PK-like)"/>
    <property type="match status" value="1"/>
</dbReference>
<evidence type="ECO:0000259" key="2">
    <source>
        <dbReference type="PROSITE" id="PS50011"/>
    </source>
</evidence>
<keyword evidence="1" id="KW-0812">Transmembrane</keyword>
<dbReference type="InterPro" id="IPR009030">
    <property type="entry name" value="Growth_fac_rcpt_cys_sf"/>
</dbReference>
<keyword evidence="1" id="KW-0472">Membrane</keyword>
<dbReference type="EMBL" id="KB206538">
    <property type="protein sequence ID" value="ELP89960.1"/>
    <property type="molecule type" value="Genomic_DNA"/>
</dbReference>
<proteinExistence type="predicted"/>
<dbReference type="AlphaFoldDB" id="A0A0A1U6L9"/>
<dbReference type="Gene3D" id="2.10.220.10">
    <property type="entry name" value="Hormone Receptor, Insulin-like Growth Factor Receptor 1, Chain A, domain 2"/>
    <property type="match status" value="1"/>
</dbReference>
<dbReference type="PROSITE" id="PS00108">
    <property type="entry name" value="PROTEIN_KINASE_ST"/>
    <property type="match status" value="1"/>
</dbReference>